<dbReference type="CTD" id="6756022"/>
<dbReference type="GeneID" id="6756022"/>
<dbReference type="InParanoid" id="B3S3C4"/>
<keyword evidence="2" id="KW-1185">Reference proteome</keyword>
<evidence type="ECO:0000313" key="2">
    <source>
        <dbReference type="Proteomes" id="UP000009022"/>
    </source>
</evidence>
<proteinExistence type="predicted"/>
<dbReference type="KEGG" id="tad:TRIADDRAFT_58668"/>
<evidence type="ECO:0000313" key="1">
    <source>
        <dbReference type="EMBL" id="EDV22767.1"/>
    </source>
</evidence>
<dbReference type="RefSeq" id="XP_002114633.1">
    <property type="nucleotide sequence ID" value="XM_002114597.1"/>
</dbReference>
<reference evidence="1 2" key="1">
    <citation type="journal article" date="2008" name="Nature">
        <title>The Trichoplax genome and the nature of placozoans.</title>
        <authorList>
            <person name="Srivastava M."/>
            <person name="Begovic E."/>
            <person name="Chapman J."/>
            <person name="Putnam N.H."/>
            <person name="Hellsten U."/>
            <person name="Kawashima T."/>
            <person name="Kuo A."/>
            <person name="Mitros T."/>
            <person name="Salamov A."/>
            <person name="Carpenter M.L."/>
            <person name="Signorovitch A.Y."/>
            <person name="Moreno M.A."/>
            <person name="Kamm K."/>
            <person name="Grimwood J."/>
            <person name="Schmutz J."/>
            <person name="Shapiro H."/>
            <person name="Grigoriev I.V."/>
            <person name="Buss L.W."/>
            <person name="Schierwater B."/>
            <person name="Dellaporta S.L."/>
            <person name="Rokhsar D.S."/>
        </authorList>
    </citation>
    <scope>NUCLEOTIDE SEQUENCE [LARGE SCALE GENOMIC DNA]</scope>
    <source>
        <strain evidence="1 2">Grell-BS-1999</strain>
    </source>
</reference>
<gene>
    <name evidence="1" type="ORF">TRIADDRAFT_58668</name>
</gene>
<accession>B3S3C4</accession>
<dbReference type="Proteomes" id="UP000009022">
    <property type="component" value="Unassembled WGS sequence"/>
</dbReference>
<protein>
    <submittedName>
        <fullName evidence="1">Uncharacterized protein</fullName>
    </submittedName>
</protein>
<organism evidence="1 2">
    <name type="scientific">Trichoplax adhaerens</name>
    <name type="common">Trichoplax reptans</name>
    <dbReference type="NCBI Taxonomy" id="10228"/>
    <lineage>
        <taxon>Eukaryota</taxon>
        <taxon>Metazoa</taxon>
        <taxon>Placozoa</taxon>
        <taxon>Uniplacotomia</taxon>
        <taxon>Trichoplacea</taxon>
        <taxon>Trichoplacidae</taxon>
        <taxon>Trichoplax</taxon>
    </lineage>
</organism>
<name>B3S3C4_TRIAD</name>
<sequence length="142" mass="16593">MGPMLYGAMYPFSYSILREICSYPGSYVAVWSDTTAKSFIHVYYQHDQGYYNRHLSEKLTHLCKKAFEGDIGVSRGEFQDRCYIRRKTGRQCIYYRYCKPSKIIPKVKHIYQNISQTSIIDEDILDAILINAKHQENSGDKN</sequence>
<dbReference type="EMBL" id="DS985248">
    <property type="protein sequence ID" value="EDV22767.1"/>
    <property type="molecule type" value="Genomic_DNA"/>
</dbReference>
<dbReference type="HOGENOM" id="CLU_1818289_0_0_1"/>
<dbReference type="AlphaFoldDB" id="B3S3C4"/>